<comment type="caution">
    <text evidence="1">The sequence shown here is derived from an EMBL/GenBank/DDBJ whole genome shotgun (WGS) entry which is preliminary data.</text>
</comment>
<keyword evidence="2" id="KW-1185">Reference proteome</keyword>
<dbReference type="Proteomes" id="UP001595989">
    <property type="component" value="Unassembled WGS sequence"/>
</dbReference>
<protein>
    <recommendedName>
        <fullName evidence="3">Glycosyltransferase</fullName>
    </recommendedName>
</protein>
<evidence type="ECO:0000313" key="1">
    <source>
        <dbReference type="EMBL" id="MFC4557099.1"/>
    </source>
</evidence>
<dbReference type="EMBL" id="JBHSFU010000003">
    <property type="protein sequence ID" value="MFC4557099.1"/>
    <property type="molecule type" value="Genomic_DNA"/>
</dbReference>
<evidence type="ECO:0008006" key="3">
    <source>
        <dbReference type="Google" id="ProtNLM"/>
    </source>
</evidence>
<dbReference type="RefSeq" id="WP_390293038.1">
    <property type="nucleotide sequence ID" value="NZ_JBHSFU010000003.1"/>
</dbReference>
<proteinExistence type="predicted"/>
<sequence>MSIHNVTSQQRISGTKVSVNPQQLKPGQIVQGKIIKIYPGNKAQIQLGTQKMVAQLEASLTIGERYHFQVQASKEVIQLKVIGDQLKNEARANIMSLMQQLGLKATKSNIAFMQALVKEGIPFTKDQLRKAFQLLDQAKNKSQAYTVLKNMIAARLPVTDSVFQALIVKKESGFGEQITNLTEQLRQASDSSSNRLLNRLHQVSGISTTIPNILGQVIGQDESVFNAMKLAGTIDPDVDFSSWKKEQPLVAQKNSSTSNADNVTQLEHLRSNRALIQTTVKAFLQKWGTVLNSVDTSLTGQQFSQMEQQITRNLMPLLSTEQQQNLSKLLYNQPQQMRQLLYAFQGLGSDQLYVSSEQLVSAYKSSDAFLQLPPKEQFLHHLQQVMKVTGLTYENMIAEGSGNQQSNTIKSLLIQMIQYGEGRVPDQAQQLLHYINGMQVQSVNESADFLQASLQLPAEKLGLAGDIQLDFEGKKNEDGKINPDFCRILFYLDLANLKETIIDMSIQKRSVTVTVYNDHGLTNSMVASLKPMVKEGLDKLDYQLSTVLVKPIHETKSGNNASHTYQQSYQGVDYRI</sequence>
<reference evidence="2" key="1">
    <citation type="journal article" date="2019" name="Int. J. Syst. Evol. Microbiol.">
        <title>The Global Catalogue of Microorganisms (GCM) 10K type strain sequencing project: providing services to taxonomists for standard genome sequencing and annotation.</title>
        <authorList>
            <consortium name="The Broad Institute Genomics Platform"/>
            <consortium name="The Broad Institute Genome Sequencing Center for Infectious Disease"/>
            <person name="Wu L."/>
            <person name="Ma J."/>
        </authorList>
    </citation>
    <scope>NUCLEOTIDE SEQUENCE [LARGE SCALE GENOMIC DNA]</scope>
    <source>
        <strain evidence="2">CGMCC 4.7426</strain>
    </source>
</reference>
<gene>
    <name evidence="1" type="ORF">ACFO3D_02595</name>
</gene>
<accession>A0ABV9DE55</accession>
<evidence type="ECO:0000313" key="2">
    <source>
        <dbReference type="Proteomes" id="UP001595989"/>
    </source>
</evidence>
<organism evidence="1 2">
    <name type="scientific">Virgibacillus kekensis</name>
    <dbReference type="NCBI Taxonomy" id="202261"/>
    <lineage>
        <taxon>Bacteria</taxon>
        <taxon>Bacillati</taxon>
        <taxon>Bacillota</taxon>
        <taxon>Bacilli</taxon>
        <taxon>Bacillales</taxon>
        <taxon>Bacillaceae</taxon>
        <taxon>Virgibacillus</taxon>
    </lineage>
</organism>
<name>A0ABV9DE55_9BACI</name>